<dbReference type="HOGENOM" id="CLU_009948_0_0_1"/>
<evidence type="ECO:0000256" key="18">
    <source>
        <dbReference type="PROSITE-ProRule" id="PRU10141"/>
    </source>
</evidence>
<dbReference type="FunCoup" id="D8T7Z1">
    <property type="interactions" value="282"/>
</dbReference>
<dbReference type="EC" id="2.7.11.1" evidence="2"/>
<keyword evidence="7 18" id="KW-0547">Nucleotide-binding</keyword>
<dbReference type="Gene3D" id="1.10.510.10">
    <property type="entry name" value="Transferase(Phosphotransferase) domain 1"/>
    <property type="match status" value="1"/>
</dbReference>
<keyword evidence="10 19" id="KW-1133">Transmembrane helix</keyword>
<dbReference type="Pfam" id="PF13540">
    <property type="entry name" value="RCC1_2"/>
    <property type="match status" value="1"/>
</dbReference>
<feature type="repeat" description="TNFR-Cys" evidence="17">
    <location>
        <begin position="285"/>
        <end position="339"/>
    </location>
</feature>
<evidence type="ECO:0000256" key="5">
    <source>
        <dbReference type="ARBA" id="ARBA00022692"/>
    </source>
</evidence>
<dbReference type="GO" id="GO:0009786">
    <property type="term" value="P:regulation of asymmetric cell division"/>
    <property type="evidence" value="ECO:0000318"/>
    <property type="project" value="GO_Central"/>
</dbReference>
<reference evidence="22 23" key="1">
    <citation type="journal article" date="2011" name="Science">
        <title>The Selaginella genome identifies genetic changes associated with the evolution of vascular plants.</title>
        <authorList>
            <person name="Banks J.A."/>
            <person name="Nishiyama T."/>
            <person name="Hasebe M."/>
            <person name="Bowman J.L."/>
            <person name="Gribskov M."/>
            <person name="dePamphilis C."/>
            <person name="Albert V.A."/>
            <person name="Aono N."/>
            <person name="Aoyama T."/>
            <person name="Ambrose B.A."/>
            <person name="Ashton N.W."/>
            <person name="Axtell M.J."/>
            <person name="Barker E."/>
            <person name="Barker M.S."/>
            <person name="Bennetzen J.L."/>
            <person name="Bonawitz N.D."/>
            <person name="Chapple C."/>
            <person name="Cheng C."/>
            <person name="Correa L.G."/>
            <person name="Dacre M."/>
            <person name="DeBarry J."/>
            <person name="Dreyer I."/>
            <person name="Elias M."/>
            <person name="Engstrom E.M."/>
            <person name="Estelle M."/>
            <person name="Feng L."/>
            <person name="Finet C."/>
            <person name="Floyd S.K."/>
            <person name="Frommer W.B."/>
            <person name="Fujita T."/>
            <person name="Gramzow L."/>
            <person name="Gutensohn M."/>
            <person name="Harholt J."/>
            <person name="Hattori M."/>
            <person name="Heyl A."/>
            <person name="Hirai T."/>
            <person name="Hiwatashi Y."/>
            <person name="Ishikawa M."/>
            <person name="Iwata M."/>
            <person name="Karol K.G."/>
            <person name="Koehler B."/>
            <person name="Kolukisaoglu U."/>
            <person name="Kubo M."/>
            <person name="Kurata T."/>
            <person name="Lalonde S."/>
            <person name="Li K."/>
            <person name="Li Y."/>
            <person name="Litt A."/>
            <person name="Lyons E."/>
            <person name="Manning G."/>
            <person name="Maruyama T."/>
            <person name="Michael T.P."/>
            <person name="Mikami K."/>
            <person name="Miyazaki S."/>
            <person name="Morinaga S."/>
            <person name="Murata T."/>
            <person name="Mueller-Roeber B."/>
            <person name="Nelson D.R."/>
            <person name="Obara M."/>
            <person name="Oguri Y."/>
            <person name="Olmstead R.G."/>
            <person name="Onodera N."/>
            <person name="Petersen B.L."/>
            <person name="Pils B."/>
            <person name="Prigge M."/>
            <person name="Rensing S.A."/>
            <person name="Riano-Pachon D.M."/>
            <person name="Roberts A.W."/>
            <person name="Sato Y."/>
            <person name="Scheller H.V."/>
            <person name="Schulz B."/>
            <person name="Schulz C."/>
            <person name="Shakirov E.V."/>
            <person name="Shibagaki N."/>
            <person name="Shinohara N."/>
            <person name="Shippen D.E."/>
            <person name="Soerensen I."/>
            <person name="Sotooka R."/>
            <person name="Sugimoto N."/>
            <person name="Sugita M."/>
            <person name="Sumikawa N."/>
            <person name="Tanurdzic M."/>
            <person name="Theissen G."/>
            <person name="Ulvskov P."/>
            <person name="Wakazuki S."/>
            <person name="Weng J.K."/>
            <person name="Willats W.W."/>
            <person name="Wipf D."/>
            <person name="Wolf P.G."/>
            <person name="Yang L."/>
            <person name="Zimmer A.D."/>
            <person name="Zhu Q."/>
            <person name="Mitros T."/>
            <person name="Hellsten U."/>
            <person name="Loque D."/>
            <person name="Otillar R."/>
            <person name="Salamov A."/>
            <person name="Schmutz J."/>
            <person name="Shapiro H."/>
            <person name="Lindquist E."/>
            <person name="Lucas S."/>
            <person name="Rokhsar D."/>
            <person name="Grigoriev I.V."/>
        </authorList>
    </citation>
    <scope>NUCLEOTIDE SEQUENCE [LARGE SCALE GENOMIC DNA]</scope>
</reference>
<dbReference type="GO" id="GO:0005886">
    <property type="term" value="C:plasma membrane"/>
    <property type="evidence" value="ECO:0000318"/>
    <property type="project" value="GO_Central"/>
</dbReference>
<dbReference type="GO" id="GO:0005524">
    <property type="term" value="F:ATP binding"/>
    <property type="evidence" value="ECO:0007669"/>
    <property type="project" value="UniProtKB-UniRule"/>
</dbReference>
<keyword evidence="4" id="KW-0808">Transferase</keyword>
<feature type="disulfide bond" evidence="17">
    <location>
        <begin position="321"/>
        <end position="339"/>
    </location>
</feature>
<dbReference type="Gene3D" id="2.130.10.30">
    <property type="entry name" value="Regulator of chromosome condensation 1/beta-lactamase-inhibitor protein II"/>
    <property type="match status" value="2"/>
</dbReference>
<comment type="subcellular location">
    <subcellularLocation>
        <location evidence="1">Membrane</location>
        <topology evidence="1">Single-pass type I membrane protein</topology>
    </subcellularLocation>
</comment>
<evidence type="ECO:0000256" key="1">
    <source>
        <dbReference type="ARBA" id="ARBA00004479"/>
    </source>
</evidence>
<keyword evidence="5 19" id="KW-0812">Transmembrane</keyword>
<evidence type="ECO:0000313" key="23">
    <source>
        <dbReference type="Proteomes" id="UP000001514"/>
    </source>
</evidence>
<dbReference type="PANTHER" id="PTHR47460:SF1">
    <property type="entry name" value="SERINE_THREONINE-PROTEIN KINASE-LIKE PROTEIN ACR4"/>
    <property type="match status" value="1"/>
</dbReference>
<dbReference type="EMBL" id="GL377687">
    <property type="protein sequence ID" value="EFJ07286.1"/>
    <property type="molecule type" value="Genomic_DNA"/>
</dbReference>
<evidence type="ECO:0000313" key="22">
    <source>
        <dbReference type="EMBL" id="EFJ07286.1"/>
    </source>
</evidence>
<feature type="binding site" evidence="18">
    <location>
        <position position="502"/>
    </location>
    <ligand>
        <name>ATP</name>
        <dbReference type="ChEBI" id="CHEBI:30616"/>
    </ligand>
</feature>
<dbReference type="PANTHER" id="PTHR47460">
    <property type="entry name" value="SERINE/THREONINE-PROTEIN KINASE-LIKE PROTEIN ACR4"/>
    <property type="match status" value="1"/>
</dbReference>
<dbReference type="InterPro" id="IPR000719">
    <property type="entry name" value="Prot_kinase_dom"/>
</dbReference>
<feature type="domain" description="TNFR-Cys" evidence="21">
    <location>
        <begin position="285"/>
        <end position="339"/>
    </location>
</feature>
<gene>
    <name evidence="22" type="ORF">SELMODRAFT_134022</name>
</gene>
<protein>
    <recommendedName>
        <fullName evidence="2">non-specific serine/threonine protein kinase</fullName>
        <ecNumber evidence="2">2.7.11.1</ecNumber>
    </recommendedName>
</protein>
<evidence type="ECO:0000256" key="19">
    <source>
        <dbReference type="SAM" id="Phobius"/>
    </source>
</evidence>
<evidence type="ECO:0000256" key="7">
    <source>
        <dbReference type="ARBA" id="ARBA00022741"/>
    </source>
</evidence>
<dbReference type="InterPro" id="IPR017441">
    <property type="entry name" value="Protein_kinase_ATP_BS"/>
</dbReference>
<organism evidence="23">
    <name type="scientific">Selaginella moellendorffii</name>
    <name type="common">Spikemoss</name>
    <dbReference type="NCBI Taxonomy" id="88036"/>
    <lineage>
        <taxon>Eukaryota</taxon>
        <taxon>Viridiplantae</taxon>
        <taxon>Streptophyta</taxon>
        <taxon>Embryophyta</taxon>
        <taxon>Tracheophyta</taxon>
        <taxon>Lycopodiopsida</taxon>
        <taxon>Selaginellales</taxon>
        <taxon>Selaginellaceae</taxon>
        <taxon>Selaginella</taxon>
    </lineage>
</organism>
<dbReference type="SMART" id="SM00220">
    <property type="entry name" value="S_TKc"/>
    <property type="match status" value="1"/>
</dbReference>
<comment type="catalytic activity">
    <reaction evidence="15">
        <text>L-threonyl-[protein] + ATP = O-phospho-L-threonyl-[protein] + ADP + H(+)</text>
        <dbReference type="Rhea" id="RHEA:46608"/>
        <dbReference type="Rhea" id="RHEA-COMP:11060"/>
        <dbReference type="Rhea" id="RHEA-COMP:11605"/>
        <dbReference type="ChEBI" id="CHEBI:15378"/>
        <dbReference type="ChEBI" id="CHEBI:30013"/>
        <dbReference type="ChEBI" id="CHEBI:30616"/>
        <dbReference type="ChEBI" id="CHEBI:61977"/>
        <dbReference type="ChEBI" id="CHEBI:456216"/>
        <dbReference type="EC" id="2.7.11.1"/>
    </reaction>
</comment>
<dbReference type="InterPro" id="IPR011009">
    <property type="entry name" value="Kinase-like_dom_sf"/>
</dbReference>
<evidence type="ECO:0000256" key="14">
    <source>
        <dbReference type="ARBA" id="ARBA00023180"/>
    </source>
</evidence>
<comment type="catalytic activity">
    <reaction evidence="16">
        <text>L-seryl-[protein] + ATP = O-phospho-L-seryl-[protein] + ADP + H(+)</text>
        <dbReference type="Rhea" id="RHEA:17989"/>
        <dbReference type="Rhea" id="RHEA-COMP:9863"/>
        <dbReference type="Rhea" id="RHEA-COMP:11604"/>
        <dbReference type="ChEBI" id="CHEBI:15378"/>
        <dbReference type="ChEBI" id="CHEBI:29999"/>
        <dbReference type="ChEBI" id="CHEBI:30616"/>
        <dbReference type="ChEBI" id="CHEBI:83421"/>
        <dbReference type="ChEBI" id="CHEBI:456216"/>
        <dbReference type="EC" id="2.7.11.1"/>
    </reaction>
</comment>
<keyword evidence="3" id="KW-0723">Serine/threonine-protein kinase</keyword>
<dbReference type="AlphaFoldDB" id="D8T7Z1"/>
<evidence type="ECO:0000256" key="15">
    <source>
        <dbReference type="ARBA" id="ARBA00047899"/>
    </source>
</evidence>
<proteinExistence type="predicted"/>
<dbReference type="eggNOG" id="ENOG502QUN0">
    <property type="taxonomic scope" value="Eukaryota"/>
</dbReference>
<dbReference type="PROSITE" id="PS00107">
    <property type="entry name" value="PROTEIN_KINASE_ATP"/>
    <property type="match status" value="1"/>
</dbReference>
<evidence type="ECO:0000256" key="12">
    <source>
        <dbReference type="ARBA" id="ARBA00023157"/>
    </source>
</evidence>
<accession>D8T7Z1</accession>
<dbReference type="FunFam" id="3.30.200.20:FF:000357">
    <property type="entry name" value="serine/threonine-protein kinase-like protein CCR1"/>
    <property type="match status" value="1"/>
</dbReference>
<keyword evidence="12 17" id="KW-1015">Disulfide bond</keyword>
<dbReference type="OrthoDB" id="61110at2759"/>
<dbReference type="SUPFAM" id="SSF56112">
    <property type="entry name" value="Protein kinase-like (PK-like)"/>
    <property type="match status" value="1"/>
</dbReference>
<dbReference type="OMA" id="VDCWDIV"/>
<dbReference type="InParanoid" id="D8T7Z1"/>
<evidence type="ECO:0000256" key="10">
    <source>
        <dbReference type="ARBA" id="ARBA00022989"/>
    </source>
</evidence>
<evidence type="ECO:0000256" key="17">
    <source>
        <dbReference type="PROSITE-ProRule" id="PRU00206"/>
    </source>
</evidence>
<evidence type="ECO:0000256" key="3">
    <source>
        <dbReference type="ARBA" id="ARBA00022527"/>
    </source>
</evidence>
<evidence type="ECO:0000256" key="4">
    <source>
        <dbReference type="ARBA" id="ARBA00022679"/>
    </source>
</evidence>
<dbReference type="SUPFAM" id="SSF50985">
    <property type="entry name" value="RCC1/BLIP-II"/>
    <property type="match status" value="2"/>
</dbReference>
<evidence type="ECO:0000256" key="16">
    <source>
        <dbReference type="ARBA" id="ARBA00048679"/>
    </source>
</evidence>
<evidence type="ECO:0000256" key="6">
    <source>
        <dbReference type="ARBA" id="ARBA00022729"/>
    </source>
</evidence>
<keyword evidence="9 18" id="KW-0067">ATP-binding</keyword>
<keyword evidence="14" id="KW-0325">Glycoprotein</keyword>
<dbReference type="KEGG" id="smo:SELMODRAFT_134022"/>
<evidence type="ECO:0000256" key="9">
    <source>
        <dbReference type="ARBA" id="ARBA00022840"/>
    </source>
</evidence>
<dbReference type="Gene3D" id="3.30.200.20">
    <property type="entry name" value="Phosphorylase Kinase, domain 1"/>
    <property type="match status" value="1"/>
</dbReference>
<dbReference type="PROSITE" id="PS50011">
    <property type="entry name" value="PROTEIN_KINASE_DOM"/>
    <property type="match status" value="1"/>
</dbReference>
<name>D8T7Z1_SELML</name>
<feature type="domain" description="Protein kinase" evidence="20">
    <location>
        <begin position="474"/>
        <end position="720"/>
    </location>
</feature>
<dbReference type="GO" id="GO:0090392">
    <property type="term" value="P:sepal giant cell differentiation"/>
    <property type="evidence" value="ECO:0000318"/>
    <property type="project" value="GO_Central"/>
</dbReference>
<dbReference type="PROSITE" id="PS50050">
    <property type="entry name" value="TNFR_NGFR_2"/>
    <property type="match status" value="1"/>
</dbReference>
<evidence type="ECO:0000256" key="11">
    <source>
        <dbReference type="ARBA" id="ARBA00023136"/>
    </source>
</evidence>
<dbReference type="Gramene" id="EFJ07286">
    <property type="protein sequence ID" value="EFJ07286"/>
    <property type="gene ID" value="SELMODRAFT_134022"/>
</dbReference>
<dbReference type="InterPro" id="IPR009091">
    <property type="entry name" value="RCC1/BLIP-II"/>
</dbReference>
<dbReference type="Pfam" id="PF07714">
    <property type="entry name" value="PK_Tyr_Ser-Thr"/>
    <property type="match status" value="1"/>
</dbReference>
<evidence type="ECO:0000256" key="8">
    <source>
        <dbReference type="ARBA" id="ARBA00022777"/>
    </source>
</evidence>
<keyword evidence="23" id="KW-1185">Reference proteome</keyword>
<comment type="caution">
    <text evidence="17">Lacks conserved residue(s) required for the propagation of feature annotation.</text>
</comment>
<sequence>MCSIAASYGEDDPLFCAVEATFEQQVFCWGRNESLEWPSTGPAMLGLSGGMGFMCGIAAGSQRPFCWRKNLTSINIVPEQFQNTSYDSIAAGDGHVCAARSQDALVDCWNGDDSLNVPRGVTLRSLVAGRRFVCGIETGDGGTARCWGDASLAATAPPGDVEFESLSAGGEHACGIVRKSREIRCWGDNRLGQTDAPRGIPFVVLSLGLNHGCAVRQDTHGVMCWGRGFNASAAPDRTEFLALASSRVVTCGVREDNLLVVCWGNGTEFAPPLQLSSPGVCTAAPCGAGEFSFNASSLGVVTAGLCSSSTQQVCAPCASDCSNGSFVSAPCGANDNRRCTDCSLCETKLCRGLCHLSPLPVAPEISAVGVEERRHRAVSLAAVLGAAISGGVVVAVIGLLAWCCLQRRRGRWWRNSGSGRSGDGAYGHQNGGTGTGTSGGMQLQSVGSGGIPCVKPPEALRYRLSELRDATGNFKEVNELGRGSYGFVYKAVLGDGQLVAVKRANAAQRIHGSSRDFDAELEILCKLRHANIVNLVGYCGEMGERLLMYEFMPHGTLRDHLHGGLSPLGWGLRLRVAAQAARGLEFLHKEDVIHRDVKSANILLDAEWSARVAPPDAGYRDTEYSTAPRMTAAGDVYGFGVVLLELLSGRKAYDCEFEPAGVAEWAGPLIRTGRWAEVVDRAVEGPRNVEPVARLAEIAEKCVRVRAEERPPMGQVAVWLEQIAQGSGSL</sequence>
<dbReference type="InterPro" id="IPR001368">
    <property type="entry name" value="TNFR/NGFR_Cys_rich_reg"/>
</dbReference>
<dbReference type="GO" id="GO:0004672">
    <property type="term" value="F:protein kinase activity"/>
    <property type="evidence" value="ECO:0000318"/>
    <property type="project" value="GO_Central"/>
</dbReference>
<dbReference type="GO" id="GO:0004674">
    <property type="term" value="F:protein serine/threonine kinase activity"/>
    <property type="evidence" value="ECO:0007669"/>
    <property type="project" value="UniProtKB-KW"/>
</dbReference>
<dbReference type="Proteomes" id="UP000001514">
    <property type="component" value="Unassembled WGS sequence"/>
</dbReference>
<keyword evidence="8" id="KW-0418">Kinase</keyword>
<feature type="transmembrane region" description="Helical" evidence="19">
    <location>
        <begin position="380"/>
        <end position="405"/>
    </location>
</feature>
<keyword evidence="11 19" id="KW-0472">Membrane</keyword>
<evidence type="ECO:0000256" key="2">
    <source>
        <dbReference type="ARBA" id="ARBA00012513"/>
    </source>
</evidence>
<dbReference type="InterPro" id="IPR008271">
    <property type="entry name" value="Ser/Thr_kinase_AS"/>
</dbReference>
<keyword evidence="6" id="KW-0732">Signal</keyword>
<dbReference type="PROSITE" id="PS00108">
    <property type="entry name" value="PROTEIN_KINASE_ST"/>
    <property type="match status" value="1"/>
</dbReference>
<evidence type="ECO:0000259" key="20">
    <source>
        <dbReference type="PROSITE" id="PS50011"/>
    </source>
</evidence>
<keyword evidence="13" id="KW-0675">Receptor</keyword>
<evidence type="ECO:0000259" key="21">
    <source>
        <dbReference type="PROSITE" id="PS50050"/>
    </source>
</evidence>
<dbReference type="InterPro" id="IPR001245">
    <property type="entry name" value="Ser-Thr/Tyr_kinase_cat_dom"/>
</dbReference>
<evidence type="ECO:0000256" key="13">
    <source>
        <dbReference type="ARBA" id="ARBA00023170"/>
    </source>
</evidence>